<accession>A0AAN6DDI5</accession>
<name>A0AAN6DDI5_PICAN</name>
<organism evidence="1 2">
    <name type="scientific">Pichia angusta</name>
    <name type="common">Yeast</name>
    <name type="synonym">Hansenula polymorpha</name>
    <dbReference type="NCBI Taxonomy" id="870730"/>
    <lineage>
        <taxon>Eukaryota</taxon>
        <taxon>Fungi</taxon>
        <taxon>Dikarya</taxon>
        <taxon>Ascomycota</taxon>
        <taxon>Saccharomycotina</taxon>
        <taxon>Pichiomycetes</taxon>
        <taxon>Pichiales</taxon>
        <taxon>Pichiaceae</taxon>
        <taxon>Ogataea</taxon>
    </lineage>
</organism>
<dbReference type="RefSeq" id="XP_043058397.1">
    <property type="nucleotide sequence ID" value="XM_043205017.1"/>
</dbReference>
<dbReference type="AlphaFoldDB" id="A0AAN6DDI5"/>
<comment type="caution">
    <text evidence="1">The sequence shown here is derived from an EMBL/GenBank/DDBJ whole genome shotgun (WGS) entry which is preliminary data.</text>
</comment>
<evidence type="ECO:0000313" key="2">
    <source>
        <dbReference type="Proteomes" id="UP001196530"/>
    </source>
</evidence>
<dbReference type="Gene3D" id="3.80.10.10">
    <property type="entry name" value="Ribonuclease Inhibitor"/>
    <property type="match status" value="1"/>
</dbReference>
<dbReference type="Proteomes" id="UP001196530">
    <property type="component" value="Unassembled WGS sequence"/>
</dbReference>
<dbReference type="InterPro" id="IPR032675">
    <property type="entry name" value="LRR_dom_sf"/>
</dbReference>
<dbReference type="SUPFAM" id="SSF52047">
    <property type="entry name" value="RNI-like"/>
    <property type="match status" value="1"/>
</dbReference>
<dbReference type="EMBL" id="JAHLUX010000009">
    <property type="protein sequence ID" value="KAG7816866.1"/>
    <property type="molecule type" value="Genomic_DNA"/>
</dbReference>
<sequence>MGHPGQPHRLRLTVSCPRRDPSVAQPVDQYSVSLRPDICARQILSFMSQLLFQLPFELQQAVLEYVGSRILVQLLSHGVLHEPAFQALRKGIVLIPQEIKRSDMCKVDMSILSGSLDYARLKRYIRANGVCLMYVEIYWKLDLSKIEFVLENAAGIKIGCSYLEELYVFRNGRYLDKVRSLKGLILCFGLSKLNTSKDVLSRLTHLSEIDICTSSTMYHSREYERILENIIRINPNIDTVKLRIDTLISTPLPAYLQTVSKMKIKKHISINMKDRSLLGATNERSGVTIFDSIFSAIKTIGLESIYELDLSLKEELDASHPDLSWLDKMHSLKSLSIKVVGDKTQSCDYVIGLESRYLTSLTVSGTLLTQSGIGFCKLENLKVLTFSNCTFSTTASALLNTGLPKHLENLCLTNCKLDWHEVTFPDQLGKICVLNSKLIEFSLAVRSRFNIVPLLSEFIKIYHLDRQWAGRA</sequence>
<proteinExistence type="predicted"/>
<protein>
    <submittedName>
        <fullName evidence="1">Uncharacterized protein</fullName>
    </submittedName>
</protein>
<evidence type="ECO:0000313" key="1">
    <source>
        <dbReference type="EMBL" id="KAG7816866.1"/>
    </source>
</evidence>
<dbReference type="GeneID" id="66128381"/>
<reference evidence="1" key="1">
    <citation type="journal article" date="2021" name="G3 (Bethesda)">
        <title>Genomic diversity, chromosomal rearrangements, and interspecies hybridization in the ogataea polymorpha species complex.</title>
        <authorList>
            <person name="Hanson S.J."/>
            <person name="Cinneide E.O."/>
            <person name="Salzberg L.I."/>
            <person name="Wolfe K.H."/>
            <person name="McGowan J."/>
            <person name="Fitzpatrick D.A."/>
            <person name="Matlin K."/>
        </authorList>
    </citation>
    <scope>NUCLEOTIDE SEQUENCE</scope>
    <source>
        <strain evidence="1">61-244</strain>
    </source>
</reference>
<gene>
    <name evidence="1" type="ORF">KL928_004330</name>
</gene>